<protein>
    <submittedName>
        <fullName evidence="3">DUF4595 domain-containing protein</fullName>
    </submittedName>
</protein>
<feature type="signal peptide" evidence="1">
    <location>
        <begin position="1"/>
        <end position="25"/>
    </location>
</feature>
<dbReference type="Proteomes" id="UP000787419">
    <property type="component" value="Unassembled WGS sequence"/>
</dbReference>
<name>A0A9D5WWL9_9BACT</name>
<keyword evidence="1" id="KW-0732">Signal</keyword>
<feature type="domain" description="DUF4595" evidence="2">
    <location>
        <begin position="64"/>
        <end position="266"/>
    </location>
</feature>
<feature type="chain" id="PRO_5038737536" evidence="1">
    <location>
        <begin position="26"/>
        <end position="282"/>
    </location>
</feature>
<dbReference type="CDD" id="cd12871">
    <property type="entry name" value="Bacuni_01323_like"/>
    <property type="match status" value="1"/>
</dbReference>
<dbReference type="Gene3D" id="2.40.160.190">
    <property type="match status" value="1"/>
</dbReference>
<dbReference type="Pfam" id="PF15283">
    <property type="entry name" value="DUF4595"/>
    <property type="match status" value="1"/>
</dbReference>
<comment type="caution">
    <text evidence="3">The sequence shown here is derived from an EMBL/GenBank/DDBJ whole genome shotgun (WGS) entry which is preliminary data.</text>
</comment>
<accession>A0A9D5WWL9</accession>
<sequence length="282" mass="31495">MKKLSNFVWLLAIALGAAIALTACSKNSDGPDGGEDKGKVEVNPTKVFVNGMPKIVDGSVFTRDFKGRLSSIYNREENVLIAFAYTSSILGTKDVPNVVMTVTDADERTVYNLFLNKDGFVKYCDEIDYEEKGNNPKTTTWNFEYNSDGQLIKAVQSKDGVKTSSTIAYNDGDAVETVTMSEKDGKETDHYRIYYTSKKVTLPIENRGCIMSFDVALGLDLDHLHGAYYAGMLGKATKHLPIYNMDKDNDKTTFDWTFNNNGFPTKIVVKSDDEREESNIVW</sequence>
<organism evidence="3 4">
    <name type="scientific">Prevotella nigrescens</name>
    <dbReference type="NCBI Taxonomy" id="28133"/>
    <lineage>
        <taxon>Bacteria</taxon>
        <taxon>Pseudomonadati</taxon>
        <taxon>Bacteroidota</taxon>
        <taxon>Bacteroidia</taxon>
        <taxon>Bacteroidales</taxon>
        <taxon>Prevotellaceae</taxon>
        <taxon>Prevotella</taxon>
    </lineage>
</organism>
<dbReference type="AlphaFoldDB" id="A0A9D5WWL9"/>
<gene>
    <name evidence="3" type="ORF">HXN55_09660</name>
</gene>
<proteinExistence type="predicted"/>
<reference evidence="3" key="1">
    <citation type="submission" date="2020-04" db="EMBL/GenBank/DDBJ databases">
        <title>Deep metagenomics examines the oral microbiome during advanced dental caries in children, revealing novel taxa and co-occurrences with host molecules.</title>
        <authorList>
            <person name="Baker J.L."/>
            <person name="Morton J.T."/>
            <person name="Dinis M."/>
            <person name="Alvarez R."/>
            <person name="Tran N.C."/>
            <person name="Knight R."/>
            <person name="Edlund A."/>
        </authorList>
    </citation>
    <scope>NUCLEOTIDE SEQUENCE</scope>
    <source>
        <strain evidence="3">JCVI_32_bin.50</strain>
    </source>
</reference>
<evidence type="ECO:0000313" key="4">
    <source>
        <dbReference type="Proteomes" id="UP000787419"/>
    </source>
</evidence>
<evidence type="ECO:0000256" key="1">
    <source>
        <dbReference type="SAM" id="SignalP"/>
    </source>
</evidence>
<dbReference type="InterPro" id="IPR027931">
    <property type="entry name" value="DUF4595"/>
</dbReference>
<dbReference type="RefSeq" id="WP_211791829.1">
    <property type="nucleotide sequence ID" value="NZ_CP072335.1"/>
</dbReference>
<dbReference type="EMBL" id="JABZTM010000123">
    <property type="protein sequence ID" value="MBF1447630.1"/>
    <property type="molecule type" value="Genomic_DNA"/>
</dbReference>
<evidence type="ECO:0000313" key="3">
    <source>
        <dbReference type="EMBL" id="MBF1447630.1"/>
    </source>
</evidence>
<dbReference type="PROSITE" id="PS51257">
    <property type="entry name" value="PROKAR_LIPOPROTEIN"/>
    <property type="match status" value="1"/>
</dbReference>
<evidence type="ECO:0000259" key="2">
    <source>
        <dbReference type="Pfam" id="PF15283"/>
    </source>
</evidence>